<organism evidence="1 2">
    <name type="scientific">Lichenicola cladoniae</name>
    <dbReference type="NCBI Taxonomy" id="1484109"/>
    <lineage>
        <taxon>Bacteria</taxon>
        <taxon>Pseudomonadati</taxon>
        <taxon>Pseudomonadota</taxon>
        <taxon>Alphaproteobacteria</taxon>
        <taxon>Acetobacterales</taxon>
        <taxon>Acetobacteraceae</taxon>
        <taxon>Lichenicola</taxon>
    </lineage>
</organism>
<name>A0A6M8HWB3_9PROT</name>
<dbReference type="Proteomes" id="UP000500767">
    <property type="component" value="Chromosome"/>
</dbReference>
<gene>
    <name evidence="1" type="ORF">HN018_10820</name>
</gene>
<evidence type="ECO:0000313" key="2">
    <source>
        <dbReference type="Proteomes" id="UP000500767"/>
    </source>
</evidence>
<evidence type="ECO:0000313" key="1">
    <source>
        <dbReference type="EMBL" id="QKE92590.1"/>
    </source>
</evidence>
<proteinExistence type="predicted"/>
<sequence length="141" mass="15511">MGNPYSIGRDCQVVLLWNGVRLDLRDVTGFQAAQEVRRQRSDPLNSVPIEFNTPAGWRGHFHVDRGSSALDDLIAAIEAAFWNAGVIGSGTIYQYVSEPDGSTSTYEFIGVSLTLTSAGHYQAENIVKQTIGFYASQRNRV</sequence>
<dbReference type="AlphaFoldDB" id="A0A6M8HWB3"/>
<dbReference type="KEGG" id="lck:HN018_10820"/>
<evidence type="ECO:0008006" key="3">
    <source>
        <dbReference type="Google" id="ProtNLM"/>
    </source>
</evidence>
<dbReference type="EMBL" id="CP053708">
    <property type="protein sequence ID" value="QKE92590.1"/>
    <property type="molecule type" value="Genomic_DNA"/>
</dbReference>
<accession>A0A6M8HWB3</accession>
<reference evidence="1 2" key="1">
    <citation type="journal article" date="2014" name="World J. Microbiol. Biotechnol.">
        <title>Biodiversity and physiological characteristics of Antarctic and Arctic lichens-associated bacteria.</title>
        <authorList>
            <person name="Lee Y.M."/>
            <person name="Kim E.H."/>
            <person name="Lee H.K."/>
            <person name="Hong S.G."/>
        </authorList>
    </citation>
    <scope>NUCLEOTIDE SEQUENCE [LARGE SCALE GENOMIC DNA]</scope>
    <source>
        <strain evidence="1 2">PAMC 26569</strain>
    </source>
</reference>
<keyword evidence="2" id="KW-1185">Reference proteome</keyword>
<protein>
    <recommendedName>
        <fullName evidence="3">Phage protein</fullName>
    </recommendedName>
</protein>